<evidence type="ECO:0000256" key="2">
    <source>
        <dbReference type="ARBA" id="ARBA00022475"/>
    </source>
</evidence>
<organism evidence="7">
    <name type="scientific">freshwater metagenome</name>
    <dbReference type="NCBI Taxonomy" id="449393"/>
    <lineage>
        <taxon>unclassified sequences</taxon>
        <taxon>metagenomes</taxon>
        <taxon>ecological metagenomes</taxon>
    </lineage>
</organism>
<evidence type="ECO:0000313" key="7">
    <source>
        <dbReference type="EMBL" id="CAB4543589.1"/>
    </source>
</evidence>
<sequence length="329" mass="35128">MSSLIKRRGFYYSLAIAISTLYLYLQSSNVTTSVFSIAVTFAMPLALAAMVGIMCERTGIVNIGIEGTLLLTSFVAFYSAIATKSIIIGFCIAMATGVAMSLLLALMSVTWKMDQIIAGTILNILATGLTSFFYVQGNMLPTMFKQKPIPGLSDIPFFGDVLFKHGFLMYLGFVVILTLYFALFHTSWGLRSRAVGEHPSSADTAGVSVSKLRYLNVAIAGAIGGLCGSYLVLELVGSWNRGFTAGKGFTALALMIFGRWNPLGALAAAMFFGLSQAGANQLMINGTVNIPPQFVGILPYVMTIIVLAISAGKVRPPAAEGQPYEKGQN</sequence>
<dbReference type="AlphaFoldDB" id="A0A6J6BZ91"/>
<feature type="transmembrane region" description="Helical" evidence="6">
    <location>
        <begin position="9"/>
        <end position="27"/>
    </location>
</feature>
<evidence type="ECO:0000256" key="6">
    <source>
        <dbReference type="SAM" id="Phobius"/>
    </source>
</evidence>
<feature type="transmembrane region" description="Helical" evidence="6">
    <location>
        <begin position="87"/>
        <end position="109"/>
    </location>
</feature>
<gene>
    <name evidence="7" type="ORF">UFOPK1419_00752</name>
</gene>
<accession>A0A6J6BZ91</accession>
<dbReference type="EMBL" id="CAEZSK010000114">
    <property type="protein sequence ID" value="CAB4543589.1"/>
    <property type="molecule type" value="Genomic_DNA"/>
</dbReference>
<evidence type="ECO:0000256" key="3">
    <source>
        <dbReference type="ARBA" id="ARBA00022692"/>
    </source>
</evidence>
<feature type="transmembrane region" description="Helical" evidence="6">
    <location>
        <begin position="60"/>
        <end position="81"/>
    </location>
</feature>
<dbReference type="GO" id="GO:0005886">
    <property type="term" value="C:plasma membrane"/>
    <property type="evidence" value="ECO:0007669"/>
    <property type="project" value="UniProtKB-SubCell"/>
</dbReference>
<dbReference type="CDD" id="cd06580">
    <property type="entry name" value="TM_PBP1_transp_TpRbsC_like"/>
    <property type="match status" value="1"/>
</dbReference>
<feature type="transmembrane region" description="Helical" evidence="6">
    <location>
        <begin position="116"/>
        <end position="135"/>
    </location>
</feature>
<feature type="transmembrane region" description="Helical" evidence="6">
    <location>
        <begin position="290"/>
        <end position="309"/>
    </location>
</feature>
<dbReference type="PANTHER" id="PTHR43370">
    <property type="entry name" value="SUGAR ABC TRANSPORTER INTEGRAL MEMBRANE PROTEIN-RELATED"/>
    <property type="match status" value="1"/>
</dbReference>
<comment type="subcellular location">
    <subcellularLocation>
        <location evidence="1">Cell membrane</location>
        <topology evidence="1">Multi-pass membrane protein</topology>
    </subcellularLocation>
</comment>
<protein>
    <submittedName>
        <fullName evidence="7">Unannotated protein</fullName>
    </submittedName>
</protein>
<name>A0A6J6BZ91_9ZZZZ</name>
<feature type="transmembrane region" description="Helical" evidence="6">
    <location>
        <begin position="33"/>
        <end position="53"/>
    </location>
</feature>
<evidence type="ECO:0000256" key="4">
    <source>
        <dbReference type="ARBA" id="ARBA00022989"/>
    </source>
</evidence>
<reference evidence="7" key="1">
    <citation type="submission" date="2020-05" db="EMBL/GenBank/DDBJ databases">
        <authorList>
            <person name="Chiriac C."/>
            <person name="Salcher M."/>
            <person name="Ghai R."/>
            <person name="Kavagutti S V."/>
        </authorList>
    </citation>
    <scope>NUCLEOTIDE SEQUENCE</scope>
</reference>
<feature type="transmembrane region" description="Helical" evidence="6">
    <location>
        <begin position="214"/>
        <end position="233"/>
    </location>
</feature>
<dbReference type="InterPro" id="IPR001851">
    <property type="entry name" value="ABC_transp_permease"/>
</dbReference>
<evidence type="ECO:0000256" key="5">
    <source>
        <dbReference type="ARBA" id="ARBA00023136"/>
    </source>
</evidence>
<keyword evidence="5 6" id="KW-0472">Membrane</keyword>
<dbReference type="PANTHER" id="PTHR43370:SF1">
    <property type="entry name" value="GUANOSINE ABC TRANSPORTER PERMEASE PROTEIN NUPQ"/>
    <property type="match status" value="1"/>
</dbReference>
<feature type="transmembrane region" description="Helical" evidence="6">
    <location>
        <begin position="167"/>
        <end position="184"/>
    </location>
</feature>
<evidence type="ECO:0000256" key="1">
    <source>
        <dbReference type="ARBA" id="ARBA00004651"/>
    </source>
</evidence>
<keyword evidence="2" id="KW-1003">Cell membrane</keyword>
<keyword evidence="4 6" id="KW-1133">Transmembrane helix</keyword>
<proteinExistence type="predicted"/>
<keyword evidence="3 6" id="KW-0812">Transmembrane</keyword>
<dbReference type="GO" id="GO:0022857">
    <property type="term" value="F:transmembrane transporter activity"/>
    <property type="evidence" value="ECO:0007669"/>
    <property type="project" value="InterPro"/>
</dbReference>
<dbReference type="Pfam" id="PF02653">
    <property type="entry name" value="BPD_transp_2"/>
    <property type="match status" value="1"/>
</dbReference>